<name>A0ABU9ARP7_9BACT</name>
<protein>
    <recommendedName>
        <fullName evidence="2">Replication-associated protein ORF2/G2P domain-containing protein</fullName>
    </recommendedName>
</protein>
<dbReference type="RefSeq" id="WP_341403927.1">
    <property type="nucleotide sequence ID" value="NZ_JBBUKT010000002.1"/>
</dbReference>
<gene>
    <name evidence="3" type="ORF">WKV53_07800</name>
</gene>
<keyword evidence="4" id="KW-1185">Reference proteome</keyword>
<dbReference type="Pfam" id="PF23343">
    <property type="entry name" value="REP_ORF2-G2P"/>
    <property type="match status" value="1"/>
</dbReference>
<proteinExistence type="predicted"/>
<evidence type="ECO:0000256" key="1">
    <source>
        <dbReference type="SAM" id="MobiDB-lite"/>
    </source>
</evidence>
<evidence type="ECO:0000313" key="4">
    <source>
        <dbReference type="Proteomes" id="UP001371305"/>
    </source>
</evidence>
<reference evidence="3 4" key="1">
    <citation type="submission" date="2024-04" db="EMBL/GenBank/DDBJ databases">
        <title>Luteolibacter sp. isolated from soil.</title>
        <authorList>
            <person name="An J."/>
        </authorList>
    </citation>
    <scope>NUCLEOTIDE SEQUENCE [LARGE SCALE GENOMIC DNA]</scope>
    <source>
        <strain evidence="3 4">Y139</strain>
    </source>
</reference>
<comment type="caution">
    <text evidence="3">The sequence shown here is derived from an EMBL/GenBank/DDBJ whole genome shotgun (WGS) entry which is preliminary data.</text>
</comment>
<evidence type="ECO:0000313" key="3">
    <source>
        <dbReference type="EMBL" id="MEK7950394.1"/>
    </source>
</evidence>
<accession>A0ABU9ARP7</accession>
<sequence length="356" mass="40904">MRSRTLSPRRVSSPDDDSHSRQSPAALRSRVLHVRDYSPPNWLTVAGVSKKRKAIERKGLPSFKNWRFITLTLDPELFEQCPLSGYLQGKDHMRRFLFACRGAGLWSDEAKWCWKMEFQANGWVHWHLLVERTLKFTHDELRDIARFWGLGRTNVERVNVREFLYSFKYAFKAVYQVDQDGSDSRNVAPEWFLDYHSTKLVTVTNEDGIRRKVRKPVSFARVRFWQTSKGFYTGLQIEDERPDIEPKSALVPFPVRVSAERLERSVQVVSRDAGGNYKSSAVITLAMSKGRFWHLASWHTAHGAAVGLAVGSFAVPAFIVKQNTTSCLIAPLIRENRLSLPAAERLRQEGTHLRTS</sequence>
<feature type="region of interest" description="Disordered" evidence="1">
    <location>
        <begin position="1"/>
        <end position="25"/>
    </location>
</feature>
<feature type="domain" description="Replication-associated protein ORF2/G2P" evidence="2">
    <location>
        <begin position="67"/>
        <end position="172"/>
    </location>
</feature>
<organism evidence="3 4">
    <name type="scientific">Luteolibacter soli</name>
    <dbReference type="NCBI Taxonomy" id="3135280"/>
    <lineage>
        <taxon>Bacteria</taxon>
        <taxon>Pseudomonadati</taxon>
        <taxon>Verrucomicrobiota</taxon>
        <taxon>Verrucomicrobiia</taxon>
        <taxon>Verrucomicrobiales</taxon>
        <taxon>Verrucomicrobiaceae</taxon>
        <taxon>Luteolibacter</taxon>
    </lineage>
</organism>
<dbReference type="EMBL" id="JBBUKT010000002">
    <property type="protein sequence ID" value="MEK7950394.1"/>
    <property type="molecule type" value="Genomic_DNA"/>
</dbReference>
<dbReference type="Proteomes" id="UP001371305">
    <property type="component" value="Unassembled WGS sequence"/>
</dbReference>
<dbReference type="InterPro" id="IPR056906">
    <property type="entry name" value="ORF2/G2P_dom"/>
</dbReference>
<evidence type="ECO:0000259" key="2">
    <source>
        <dbReference type="Pfam" id="PF23343"/>
    </source>
</evidence>